<dbReference type="PANTHER" id="PTHR43074">
    <property type="entry name" value="OMEGA-3 POLYUNSATURATED FATTY ACID SYNTHASE PFAB-RELATED"/>
    <property type="match status" value="1"/>
</dbReference>
<dbReference type="InterPro" id="IPR001227">
    <property type="entry name" value="Ac_transferase_dom_sf"/>
</dbReference>
<feature type="domain" description="Malonyl-CoA:ACP transacylase (MAT)" evidence="1">
    <location>
        <begin position="315"/>
        <end position="628"/>
    </location>
</feature>
<dbReference type="PANTHER" id="PTHR43074:SF1">
    <property type="entry name" value="BETA-KETOACYL SYNTHASE FAMILY PROTEIN-RELATED"/>
    <property type="match status" value="1"/>
</dbReference>
<dbReference type="Gene3D" id="3.40.366.10">
    <property type="entry name" value="Malonyl-Coenzyme A Acyl Carrier Protein, domain 2"/>
    <property type="match status" value="1"/>
</dbReference>
<evidence type="ECO:0000259" key="1">
    <source>
        <dbReference type="SMART" id="SM00827"/>
    </source>
</evidence>
<accession>A0ABR7LJN1</accession>
<dbReference type="InterPro" id="IPR014043">
    <property type="entry name" value="Acyl_transferase_dom"/>
</dbReference>
<dbReference type="Gene3D" id="3.30.70.3290">
    <property type="match status" value="1"/>
</dbReference>
<dbReference type="SUPFAM" id="SSF52151">
    <property type="entry name" value="FabD/lysophospholipase-like"/>
    <property type="match status" value="1"/>
</dbReference>
<dbReference type="EMBL" id="JABVEC010000003">
    <property type="protein sequence ID" value="MBC6465061.1"/>
    <property type="molecule type" value="Genomic_DNA"/>
</dbReference>
<dbReference type="SMART" id="SM00827">
    <property type="entry name" value="PKS_AT"/>
    <property type="match status" value="1"/>
</dbReference>
<keyword evidence="3" id="KW-1185">Reference proteome</keyword>
<reference evidence="2 3" key="1">
    <citation type="submission" date="2020-06" db="EMBL/GenBank/DDBJ databases">
        <title>Actinomadura xiongansis sp. nov., isolated from soil of Baiyangdian.</title>
        <authorList>
            <person name="Zhang X."/>
        </authorList>
    </citation>
    <scope>NUCLEOTIDE SEQUENCE [LARGE SCALE GENOMIC DNA]</scope>
    <source>
        <strain evidence="2 3">HBUM206468</strain>
    </source>
</reference>
<proteinExistence type="predicted"/>
<gene>
    <name evidence="2" type="ORF">HKK74_06075</name>
</gene>
<evidence type="ECO:0000313" key="3">
    <source>
        <dbReference type="Proteomes" id="UP000805614"/>
    </source>
</evidence>
<sequence>MPITFGIAGMGCRIGPYEDVAKFERAIYARTVHLDSPPGSSLFEAVEEAIRDAGYEAGQRIAVIVTSGRQRDAEGISKRWRFTGPCVVATYESVIDTARRLMLLPQIEAVLIAAPSAEGTAALLLSRSPVYATFSEEATPAEYLEPFTDSPIIGVIKAALCLHHAYLPDGSGPWPRPSRDSPRRAAVRLGPATLLVLASVKSRGDFQIVDWARAEGRLLLPVTGTDLRDLLHEVASTSEALKSGASVGCLAHANLVRSSTSALRAVFCAPDITMLERELTFGNKTIGAATGDWMTPAGSFFTPTPMGPTAKVALVYPGAFNAYPGLGIDIFRYFPGLLSRFEEQVDRLADLMRHRLIYPRSGTDTESVSLSDPAEAFAAVSYFGYAQSQIVRLLGVPVAGAFGYSLGEVSMMYGSGCWALADAHLQDQVVRAESLFEDQLSGEKRTVRAAWRIPPDVPSTEIWATHLILADAADLPLERFDRVYLTQLNAPGELVIAGDPKQCHTLIEMLGCDSLRLPTDLVMHCPLVDEARMATTLKRATSAPPFSVELFSSSSYQRIDDFTDVSIADALGRSAARALDFPRLVRTVYDHGYRYFVEVGPGSSCTRWINESLRDAPHVAVSMDRRGASTDTDVARVVARLFSHGLPVDIAALSLPRV</sequence>
<name>A0ABR7LJN1_9ACTN</name>
<dbReference type="Proteomes" id="UP000805614">
    <property type="component" value="Unassembled WGS sequence"/>
</dbReference>
<dbReference type="RefSeq" id="WP_187242079.1">
    <property type="nucleotide sequence ID" value="NZ_BAAAOK010000017.1"/>
</dbReference>
<protein>
    <recommendedName>
        <fullName evidence="1">Malonyl-CoA:ACP transacylase (MAT) domain-containing protein</fullName>
    </recommendedName>
</protein>
<comment type="caution">
    <text evidence="2">The sequence shown here is derived from an EMBL/GenBank/DDBJ whole genome shotgun (WGS) entry which is preliminary data.</text>
</comment>
<organism evidence="2 3">
    <name type="scientific">Actinomadura alba</name>
    <dbReference type="NCBI Taxonomy" id="406431"/>
    <lineage>
        <taxon>Bacteria</taxon>
        <taxon>Bacillati</taxon>
        <taxon>Actinomycetota</taxon>
        <taxon>Actinomycetes</taxon>
        <taxon>Streptosporangiales</taxon>
        <taxon>Thermomonosporaceae</taxon>
        <taxon>Actinomadura</taxon>
    </lineage>
</organism>
<dbReference type="InterPro" id="IPR052568">
    <property type="entry name" value="PKS-FAS_Synthase"/>
</dbReference>
<dbReference type="InterPro" id="IPR016035">
    <property type="entry name" value="Acyl_Trfase/lysoPLipase"/>
</dbReference>
<evidence type="ECO:0000313" key="2">
    <source>
        <dbReference type="EMBL" id="MBC6465061.1"/>
    </source>
</evidence>